<dbReference type="EMBL" id="AAYY01000020">
    <property type="protein sequence ID" value="EDP41571.1"/>
    <property type="molecule type" value="Genomic_DNA"/>
</dbReference>
<accession>A8QD52</accession>
<dbReference type="OrthoDB" id="2538032at2759"/>
<comment type="caution">
    <text evidence="2">The sequence shown here is derived from an EMBL/GenBank/DDBJ whole genome shotgun (WGS) entry which is preliminary data.</text>
</comment>
<reference evidence="2 3" key="1">
    <citation type="journal article" date="2007" name="Proc. Natl. Acad. Sci. U.S.A.">
        <title>Dandruff-associated Malassezia genomes reveal convergent and divergent virulence traits shared with plant and human fungal pathogens.</title>
        <authorList>
            <person name="Xu J."/>
            <person name="Saunders C.W."/>
            <person name="Hu P."/>
            <person name="Grant R.A."/>
            <person name="Boekhout T."/>
            <person name="Kuramae E.E."/>
            <person name="Kronstad J.W."/>
            <person name="Deangelis Y.M."/>
            <person name="Reeder N.L."/>
            <person name="Johnstone K.R."/>
            <person name="Leland M."/>
            <person name="Fieno A.M."/>
            <person name="Begley W.M."/>
            <person name="Sun Y."/>
            <person name="Lacey M.P."/>
            <person name="Chaudhary T."/>
            <person name="Keough T."/>
            <person name="Chu L."/>
            <person name="Sears R."/>
            <person name="Yuan B."/>
            <person name="Dawson T.L.Jr."/>
        </authorList>
    </citation>
    <scope>NUCLEOTIDE SEQUENCE [LARGE SCALE GENOMIC DNA]</scope>
    <source>
        <strain evidence="3">ATCC MYA-4612 / CBS 7966</strain>
    </source>
</reference>
<feature type="region of interest" description="Disordered" evidence="1">
    <location>
        <begin position="98"/>
        <end position="203"/>
    </location>
</feature>
<dbReference type="RefSeq" id="XP_001728785.1">
    <property type="nucleotide sequence ID" value="XM_001728733.1"/>
</dbReference>
<feature type="region of interest" description="Disordered" evidence="1">
    <location>
        <begin position="252"/>
        <end position="272"/>
    </location>
</feature>
<evidence type="ECO:0000313" key="2">
    <source>
        <dbReference type="EMBL" id="EDP41571.1"/>
    </source>
</evidence>
<dbReference type="AlphaFoldDB" id="A8QD52"/>
<evidence type="ECO:0000313" key="3">
    <source>
        <dbReference type="Proteomes" id="UP000008837"/>
    </source>
</evidence>
<sequence length="548" mass="57596">MTSDMSRSLSADESSSVRGTALPHPHGIYRSKAPSNISLSPVRLSSTFLPSPLRDHHATTTPTNGAASPRLISANELPDDPAQASNVVHLFAPPLAPAWSPVSMSRSQSSRTDDTSTYFPSAGGTTASHGHSYGHGAGTGTGAHTASTQRYYRPPMSPSARSGAEHALSPGAAQQRISSPRSPTGPSYVGMTRTSSRQRSPEHNIFERDIELCGSPHLMTPKEAIDVAVPPVLDDAADAIVGDSTLEIVSPCETSSPYASPDMRPHLRRTGTGGEMLVRGASHDGTHMSARQRTYGHRRLHSEQSMLLPSIPNMPSSPAAGKRRSHMQPPSQTHSQQQPPTPNASTYHPSLSIDGAVIPEGQAATFMHSLDGLADAVVHRSPSTTSAQAAVPGSMATPASPVPAVASPSGSTNGSQLGTSNSYFSLSEDPRNSKFRYSVIGINATPSGAPGDSPTFGRTGTANNYFASSVSSPRSSRTMQPSLSWSNSENCSSHLQVPGALNAASPNLRPASVSNAQGDRKRLSWMSYADIVNDVNEKVHDLDVTGRV</sequence>
<dbReference type="InParanoid" id="A8QD52"/>
<keyword evidence="3" id="KW-1185">Reference proteome</keyword>
<name>A8QD52_MALGO</name>
<feature type="region of interest" description="Disordered" evidence="1">
    <location>
        <begin position="384"/>
        <end position="417"/>
    </location>
</feature>
<feature type="region of interest" description="Disordered" evidence="1">
    <location>
        <begin position="468"/>
        <end position="490"/>
    </location>
</feature>
<dbReference type="GeneID" id="5853034"/>
<protein>
    <submittedName>
        <fullName evidence="2">Uncharacterized protein</fullName>
    </submittedName>
</protein>
<feature type="compositionally biased region" description="Polar residues" evidence="1">
    <location>
        <begin position="1"/>
        <end position="18"/>
    </location>
</feature>
<feature type="region of interest" description="Disordered" evidence="1">
    <location>
        <begin position="50"/>
        <end position="79"/>
    </location>
</feature>
<dbReference type="Proteomes" id="UP000008837">
    <property type="component" value="Unassembled WGS sequence"/>
</dbReference>
<gene>
    <name evidence="2" type="ORF">MGL_4120</name>
</gene>
<feature type="region of interest" description="Disordered" evidence="1">
    <location>
        <begin position="1"/>
        <end position="36"/>
    </location>
</feature>
<dbReference type="OMA" id="GTHMSAR"/>
<evidence type="ECO:0000256" key="1">
    <source>
        <dbReference type="SAM" id="MobiDB-lite"/>
    </source>
</evidence>
<dbReference type="VEuPathDB" id="FungiDB:MGL_4120"/>
<proteinExistence type="predicted"/>
<feature type="compositionally biased region" description="Low complexity" evidence="1">
    <location>
        <begin position="396"/>
        <end position="412"/>
    </location>
</feature>
<feature type="compositionally biased region" description="Polar residues" evidence="1">
    <location>
        <begin position="175"/>
        <end position="185"/>
    </location>
</feature>
<organism evidence="2 3">
    <name type="scientific">Malassezia globosa (strain ATCC MYA-4612 / CBS 7966)</name>
    <name type="common">Dandruff-associated fungus</name>
    <dbReference type="NCBI Taxonomy" id="425265"/>
    <lineage>
        <taxon>Eukaryota</taxon>
        <taxon>Fungi</taxon>
        <taxon>Dikarya</taxon>
        <taxon>Basidiomycota</taxon>
        <taxon>Ustilaginomycotina</taxon>
        <taxon>Malasseziomycetes</taxon>
        <taxon>Malasseziales</taxon>
        <taxon>Malasseziaceae</taxon>
        <taxon>Malassezia</taxon>
    </lineage>
</organism>
<dbReference type="KEGG" id="mgl:MGL_4120"/>
<feature type="compositionally biased region" description="Low complexity" evidence="1">
    <location>
        <begin position="328"/>
        <end position="338"/>
    </location>
</feature>
<feature type="region of interest" description="Disordered" evidence="1">
    <location>
        <begin position="306"/>
        <end position="352"/>
    </location>
</feature>